<protein>
    <recommendedName>
        <fullName evidence="4">Myb/SANT-like domain-containing protein</fullName>
    </recommendedName>
</protein>
<accession>A0A9Q1JRA7</accession>
<reference evidence="2" key="1">
    <citation type="submission" date="2022-04" db="EMBL/GenBank/DDBJ databases">
        <title>Carnegiea gigantea Genome sequencing and assembly v2.</title>
        <authorList>
            <person name="Copetti D."/>
            <person name="Sanderson M.J."/>
            <person name="Burquez A."/>
            <person name="Wojciechowski M.F."/>
        </authorList>
    </citation>
    <scope>NUCLEOTIDE SEQUENCE</scope>
    <source>
        <strain evidence="2">SGP5-SGP5p</strain>
        <tissue evidence="2">Aerial part</tissue>
    </source>
</reference>
<dbReference type="EMBL" id="JAKOGI010000882">
    <property type="protein sequence ID" value="KAJ8429590.1"/>
    <property type="molecule type" value="Genomic_DNA"/>
</dbReference>
<evidence type="ECO:0000256" key="1">
    <source>
        <dbReference type="SAM" id="MobiDB-lite"/>
    </source>
</evidence>
<comment type="caution">
    <text evidence="2">The sequence shown here is derived from an EMBL/GenBank/DDBJ whole genome shotgun (WGS) entry which is preliminary data.</text>
</comment>
<proteinExistence type="predicted"/>
<dbReference type="AlphaFoldDB" id="A0A9Q1JRA7"/>
<evidence type="ECO:0000313" key="2">
    <source>
        <dbReference type="EMBL" id="KAJ8429590.1"/>
    </source>
</evidence>
<dbReference type="Proteomes" id="UP001153076">
    <property type="component" value="Unassembled WGS sequence"/>
</dbReference>
<keyword evidence="3" id="KW-1185">Reference proteome</keyword>
<feature type="region of interest" description="Disordered" evidence="1">
    <location>
        <begin position="183"/>
        <end position="212"/>
    </location>
</feature>
<dbReference type="PANTHER" id="PTHR46929">
    <property type="entry name" value="EXPRESSED PROTEIN"/>
    <property type="match status" value="1"/>
</dbReference>
<evidence type="ECO:0008006" key="4">
    <source>
        <dbReference type="Google" id="ProtNLM"/>
    </source>
</evidence>
<gene>
    <name evidence="2" type="ORF">Cgig2_008561</name>
</gene>
<dbReference type="OrthoDB" id="1301570at2759"/>
<organism evidence="2 3">
    <name type="scientific">Carnegiea gigantea</name>
    <dbReference type="NCBI Taxonomy" id="171969"/>
    <lineage>
        <taxon>Eukaryota</taxon>
        <taxon>Viridiplantae</taxon>
        <taxon>Streptophyta</taxon>
        <taxon>Embryophyta</taxon>
        <taxon>Tracheophyta</taxon>
        <taxon>Spermatophyta</taxon>
        <taxon>Magnoliopsida</taxon>
        <taxon>eudicotyledons</taxon>
        <taxon>Gunneridae</taxon>
        <taxon>Pentapetalae</taxon>
        <taxon>Caryophyllales</taxon>
        <taxon>Cactineae</taxon>
        <taxon>Cactaceae</taxon>
        <taxon>Cactoideae</taxon>
        <taxon>Echinocereeae</taxon>
        <taxon>Carnegiea</taxon>
    </lineage>
</organism>
<name>A0A9Q1JRA7_9CARY</name>
<evidence type="ECO:0000313" key="3">
    <source>
        <dbReference type="Proteomes" id="UP001153076"/>
    </source>
</evidence>
<dbReference type="PANTHER" id="PTHR46929:SF23">
    <property type="entry name" value="L10-INTERACTING MYB DOMAIN-CONTAINING PROTEIN-LIKE"/>
    <property type="match status" value="1"/>
</dbReference>
<sequence length="296" mass="33930">MGLLSLVANDLNEEDAVVIGATASLLRVTSALLRNHNNRDIDNETRIPQIPHQPFINRDVDRENYINTADITSKKFNLKCLWNHIDNHLKTVKTAWGIIAKLRSQSGCGWDENMRTIRMSPYVYNTYVKVNPTHEEYLNKKIDMYDEMAIVVGKDVARGSGAKSFDDVDIKSLGVTNLEEKGDGDDEFVKENDKQLTSSAPLESRTSRKRARDDDLELQNISTRMAEVAIALQKMFKSKLNVDLLYQEVMKTEGFEEDFLGSAFDHLVQREHFAKGFLAKSDKLRRIWLEKFEENK</sequence>